<keyword evidence="2" id="KW-1185">Reference proteome</keyword>
<name>A0A7R8UEY0_HERIL</name>
<evidence type="ECO:0000313" key="1">
    <source>
        <dbReference type="EMBL" id="CAD7078727.1"/>
    </source>
</evidence>
<dbReference type="AlphaFoldDB" id="A0A7R8UEY0"/>
<gene>
    <name evidence="1" type="ORF">HERILL_LOCUS1980</name>
</gene>
<reference evidence="1 2" key="1">
    <citation type="submission" date="2020-11" db="EMBL/GenBank/DDBJ databases">
        <authorList>
            <person name="Wallbank WR R."/>
            <person name="Pardo Diaz C."/>
            <person name="Kozak K."/>
            <person name="Martin S."/>
            <person name="Jiggins C."/>
            <person name="Moest M."/>
            <person name="Warren A I."/>
            <person name="Generalovic N T."/>
            <person name="Byers J.R.P. K."/>
            <person name="Montejo-Kovacevich G."/>
            <person name="Yen C E."/>
        </authorList>
    </citation>
    <scope>NUCLEOTIDE SEQUENCE [LARGE SCALE GENOMIC DNA]</scope>
</reference>
<dbReference type="InParanoid" id="A0A7R8UEY0"/>
<proteinExistence type="predicted"/>
<protein>
    <submittedName>
        <fullName evidence="1">Uncharacterized protein</fullName>
    </submittedName>
</protein>
<dbReference type="Proteomes" id="UP000594454">
    <property type="component" value="Chromosome 1"/>
</dbReference>
<sequence length="326" mass="38658">MARQPGIDPLAHIKTINSFDGNREDLPGFIERIDGIMPYVTEYDPASPKFIKPLEKPITIKTLTVTVIISHQAIIPKFLELKTETEPKFLVTKFLEYYYGLLCNDILIPNRFKINYENRNLSLNGQTTEFYFQENEEINEEVYKIPQEIFNLEINELEFVQKDVRIDHLNVEKRKQLIHVLKPLKDVLYKENDNFSFTHAIKHELKLLKPDISIQDNVLKATEYYNETILSVIQCKPNEIQEGSKDKKIFQLLLKRKQNWINYHNKNREEKQEIPHDKVYIKNYVNERYKEEPKHRKGNITKDNDNNIILVKNNTPKNKIHPTKVK</sequence>
<organism evidence="1 2">
    <name type="scientific">Hermetia illucens</name>
    <name type="common">Black soldier fly</name>
    <dbReference type="NCBI Taxonomy" id="343691"/>
    <lineage>
        <taxon>Eukaryota</taxon>
        <taxon>Metazoa</taxon>
        <taxon>Ecdysozoa</taxon>
        <taxon>Arthropoda</taxon>
        <taxon>Hexapoda</taxon>
        <taxon>Insecta</taxon>
        <taxon>Pterygota</taxon>
        <taxon>Neoptera</taxon>
        <taxon>Endopterygota</taxon>
        <taxon>Diptera</taxon>
        <taxon>Brachycera</taxon>
        <taxon>Stratiomyomorpha</taxon>
        <taxon>Stratiomyidae</taxon>
        <taxon>Hermetiinae</taxon>
        <taxon>Hermetia</taxon>
    </lineage>
</organism>
<accession>A0A7R8UEY0</accession>
<evidence type="ECO:0000313" key="2">
    <source>
        <dbReference type="Proteomes" id="UP000594454"/>
    </source>
</evidence>
<dbReference type="EMBL" id="LR899009">
    <property type="protein sequence ID" value="CAD7078727.1"/>
    <property type="molecule type" value="Genomic_DNA"/>
</dbReference>